<dbReference type="Gene3D" id="1.25.40.10">
    <property type="entry name" value="Tetratricopeptide repeat domain"/>
    <property type="match status" value="1"/>
</dbReference>
<gene>
    <name evidence="2" type="ORF">HELGO_WM33758</name>
</gene>
<keyword evidence="1" id="KW-0732">Signal</keyword>
<dbReference type="AlphaFoldDB" id="A0A6S6SJ88"/>
<evidence type="ECO:0008006" key="3">
    <source>
        <dbReference type="Google" id="ProtNLM"/>
    </source>
</evidence>
<feature type="signal peptide" evidence="1">
    <location>
        <begin position="1"/>
        <end position="27"/>
    </location>
</feature>
<proteinExistence type="predicted"/>
<dbReference type="InterPro" id="IPR011990">
    <property type="entry name" value="TPR-like_helical_dom_sf"/>
</dbReference>
<dbReference type="SUPFAM" id="SSF48452">
    <property type="entry name" value="TPR-like"/>
    <property type="match status" value="1"/>
</dbReference>
<name>A0A6S6SJ88_9BACT</name>
<evidence type="ECO:0000256" key="1">
    <source>
        <dbReference type="SAM" id="SignalP"/>
    </source>
</evidence>
<evidence type="ECO:0000313" key="2">
    <source>
        <dbReference type="EMBL" id="CAA6805086.1"/>
    </source>
</evidence>
<feature type="chain" id="PRO_5028085522" description="Tetratricopeptide repeat protein" evidence="1">
    <location>
        <begin position="28"/>
        <end position="486"/>
    </location>
</feature>
<dbReference type="EMBL" id="CACVAQ010000103">
    <property type="protein sequence ID" value="CAA6805086.1"/>
    <property type="molecule type" value="Genomic_DNA"/>
</dbReference>
<protein>
    <recommendedName>
        <fullName evidence="3">Tetratricopeptide repeat protein</fullName>
    </recommendedName>
</protein>
<accession>A0A6S6SJ88</accession>
<sequence length="486" mass="55282">MLEKWKALLKFGSVLSLTLLMTGQTSAQCESWDAYPQGKETAQQQHALYRDLYKTKKYAEAFPIWEELFATVKIPLPAKTTHFSNGIIMYKTFAKDEKDKEKKEAHLKKMMGLYDEMAACLGETAKDRAWEGYYIYAARGSSQTAIEFFEKAIELGKNETPSMLFVPLTQLTVYLFQKKHPKFTADYMRALHIQLKEIAEHNIKNNEKNGKKYQEKWEKVDAEFAKIGGAIWGCDFYVDQYKPKFDADKTNMEQNAEILELIKKKCGANHAFYLEVLAIYQPYADSVEYERLKKEFGGLCNLNKGKFREMESRKFKKAGDEENAKKFKEEAFDWYEKSLNDPTSADCETTNEEKGELAYRIAYSHFEKGSYSSARSLCYKAAEFKSGWGKPYMLIGNMYASSGKRCSGGAGTGWDAQVVAWAAMDMWAKAKSIDASVASKANSSISKYKKYLPTKGDIFQRGLKEGGSYKIGCWIGATTTIRSSGE</sequence>
<reference evidence="2" key="1">
    <citation type="submission" date="2020-01" db="EMBL/GenBank/DDBJ databases">
        <authorList>
            <person name="Meier V. D."/>
            <person name="Meier V D."/>
        </authorList>
    </citation>
    <scope>NUCLEOTIDE SEQUENCE</scope>
    <source>
        <strain evidence="2">HLG_WM_MAG_10</strain>
    </source>
</reference>
<organism evidence="2">
    <name type="scientific">uncultured Aureispira sp</name>
    <dbReference type="NCBI Taxonomy" id="1331704"/>
    <lineage>
        <taxon>Bacteria</taxon>
        <taxon>Pseudomonadati</taxon>
        <taxon>Bacteroidota</taxon>
        <taxon>Saprospiria</taxon>
        <taxon>Saprospirales</taxon>
        <taxon>Saprospiraceae</taxon>
        <taxon>Aureispira</taxon>
        <taxon>environmental samples</taxon>
    </lineage>
</organism>